<dbReference type="EMBL" id="QHKM01000005">
    <property type="protein sequence ID" value="RAK65109.1"/>
    <property type="molecule type" value="Genomic_DNA"/>
</dbReference>
<keyword evidence="1" id="KW-0732">Signal</keyword>
<feature type="chain" id="PRO_5016440790" description="DUF3857 domain-containing protein" evidence="1">
    <location>
        <begin position="30"/>
        <end position="460"/>
    </location>
</feature>
<evidence type="ECO:0000313" key="3">
    <source>
        <dbReference type="Proteomes" id="UP000248553"/>
    </source>
</evidence>
<reference evidence="3" key="1">
    <citation type="submission" date="2018-05" db="EMBL/GenBank/DDBJ databases">
        <authorList>
            <person name="Nie L."/>
        </authorList>
    </citation>
    <scope>NUCLEOTIDE SEQUENCE [LARGE SCALE GENOMIC DNA]</scope>
    <source>
        <strain evidence="3">NL</strain>
    </source>
</reference>
<evidence type="ECO:0008006" key="4">
    <source>
        <dbReference type="Google" id="ProtNLM"/>
    </source>
</evidence>
<evidence type="ECO:0000256" key="1">
    <source>
        <dbReference type="SAM" id="SignalP"/>
    </source>
</evidence>
<dbReference type="AlphaFoldDB" id="A0A328BED7"/>
<dbReference type="RefSeq" id="WP_111479194.1">
    <property type="nucleotide sequence ID" value="NZ_QHKM01000005.1"/>
</dbReference>
<feature type="signal peptide" evidence="1">
    <location>
        <begin position="1"/>
        <end position="29"/>
    </location>
</feature>
<proteinExistence type="predicted"/>
<evidence type="ECO:0000313" key="2">
    <source>
        <dbReference type="EMBL" id="RAK65109.1"/>
    </source>
</evidence>
<sequence length="460" mass="53022">MRKALTYLTQLLRTLLLLLALAVSSPGRASSLPTKVSITDETFAGYYGTYIYRYELVAGPDGYRLYRTLRQENKLVDSLRHFLKVVDRAAVRRLAWEATHRRRRLTLSDLGLRYEEFGQPRLLDSLRHMRRSWNARQLALARQELARPANIDYAIRRYVLRYHYAVMHRSTNTSFRLRLEYPHKTIVLKASQQPLGLPWRDAHDRVFYNPGLAPLLLALLPATESGTTFYFERHDLLLALARQIYADRCAQKLNALTYLNFQPALARLAGRYPIADAQEDPGSYDWQWQGEPRLTCTARDPALPAGVSLFVSLTIQDDGQLFPPDSLLRKADYYLGQLRLVPFLLDFVAAHPARRLAVSFNNTTSVSRRIRDEQRDKALPEQACLPNATDAYLDRCVSFELRDEDGNYARCLLTPELEVIVRHFGGDRVYRYTREQLGRTEPGLSYPCARLDRNGNLKKQ</sequence>
<comment type="caution">
    <text evidence="2">The sequence shown here is derived from an EMBL/GenBank/DDBJ whole genome shotgun (WGS) entry which is preliminary data.</text>
</comment>
<accession>A0A328BED7</accession>
<keyword evidence="3" id="KW-1185">Reference proteome</keyword>
<organism evidence="2 3">
    <name type="scientific">Hymenobacter edaphi</name>
    <dbReference type="NCBI Taxonomy" id="2211146"/>
    <lineage>
        <taxon>Bacteria</taxon>
        <taxon>Pseudomonadati</taxon>
        <taxon>Bacteroidota</taxon>
        <taxon>Cytophagia</taxon>
        <taxon>Cytophagales</taxon>
        <taxon>Hymenobacteraceae</taxon>
        <taxon>Hymenobacter</taxon>
    </lineage>
</organism>
<protein>
    <recommendedName>
        <fullName evidence="4">DUF3857 domain-containing protein</fullName>
    </recommendedName>
</protein>
<dbReference type="Proteomes" id="UP000248553">
    <property type="component" value="Unassembled WGS sequence"/>
</dbReference>
<dbReference type="OrthoDB" id="1377053at2"/>
<name>A0A328BED7_9BACT</name>
<gene>
    <name evidence="2" type="ORF">DLM85_16335</name>
</gene>